<evidence type="ECO:0000313" key="4">
    <source>
        <dbReference type="Proteomes" id="UP000000577"/>
    </source>
</evidence>
<dbReference type="InterPro" id="IPR003593">
    <property type="entry name" value="AAA+_ATPase"/>
</dbReference>
<dbReference type="eggNOG" id="COG3271">
    <property type="taxonomic scope" value="Bacteria"/>
</dbReference>
<evidence type="ECO:0000313" key="3">
    <source>
        <dbReference type="EMBL" id="AAR34911.1"/>
    </source>
</evidence>
<dbReference type="AlphaFoldDB" id="Q74CY4"/>
<dbReference type="eggNOG" id="COG3267">
    <property type="taxonomic scope" value="Bacteria"/>
</dbReference>
<gene>
    <name evidence="3" type="primary">exeA</name>
    <name evidence="3" type="ordered locus">GSU1537</name>
</gene>
<accession>Q74CY4</accession>
<dbReference type="GO" id="GO:0016887">
    <property type="term" value="F:ATP hydrolysis activity"/>
    <property type="evidence" value="ECO:0007669"/>
    <property type="project" value="InterPro"/>
</dbReference>
<dbReference type="InterPro" id="IPR052026">
    <property type="entry name" value="ExeA_AAA_ATPase_DNA-bind"/>
</dbReference>
<dbReference type="GO" id="GO:0008233">
    <property type="term" value="F:peptidase activity"/>
    <property type="evidence" value="ECO:0007669"/>
    <property type="project" value="InterPro"/>
</dbReference>
<protein>
    <submittedName>
        <fullName evidence="3">Peptidoglycan-binding ATPase, putative</fullName>
    </submittedName>
</protein>
<dbReference type="EMBL" id="AE017180">
    <property type="protein sequence ID" value="AAR34911.1"/>
    <property type="molecule type" value="Genomic_DNA"/>
</dbReference>
<reference evidence="3 4" key="1">
    <citation type="journal article" date="2003" name="Science">
        <title>Genome of Geobacter sulfurreducens: metal reduction in subsurface environments.</title>
        <authorList>
            <person name="Methe B.A."/>
            <person name="Nelson K.E."/>
            <person name="Eisen J.A."/>
            <person name="Paulsen I.T."/>
            <person name="Nelson W."/>
            <person name="Heidelberg J.F."/>
            <person name="Wu D."/>
            <person name="Wu M."/>
            <person name="Ward N."/>
            <person name="Beanan M.J."/>
            <person name="Dodson R.J."/>
            <person name="Madupu R."/>
            <person name="Brinkac L.M."/>
            <person name="Daugherty S.C."/>
            <person name="DeBoy R.T."/>
            <person name="Durkin A.S."/>
            <person name="Gwinn M."/>
            <person name="Kolonay J.F."/>
            <person name="Sullivan S.A."/>
            <person name="Haft D.H."/>
            <person name="Selengut J."/>
            <person name="Davidsen T.M."/>
            <person name="Zafar N."/>
            <person name="White O."/>
            <person name="Tran B."/>
            <person name="Romero C."/>
            <person name="Forberger H.A."/>
            <person name="Weidman J."/>
            <person name="Khouri H."/>
            <person name="Feldblyum T.V."/>
            <person name="Utterback T.R."/>
            <person name="Van Aken S.E."/>
            <person name="Lovley D.R."/>
            <person name="Fraser C.M."/>
        </authorList>
    </citation>
    <scope>NUCLEOTIDE SEQUENCE [LARGE SCALE GENOMIC DNA]</scope>
    <source>
        <strain evidence="4">ATCC 51573 / DSM 12127 / PCA</strain>
    </source>
</reference>
<dbReference type="SUPFAM" id="SSF52540">
    <property type="entry name" value="P-loop containing nucleoside triphosphate hydrolases"/>
    <property type="match status" value="1"/>
</dbReference>
<name>Q74CY4_GEOSL</name>
<keyword evidence="4" id="KW-1185">Reference proteome</keyword>
<dbReference type="InParanoid" id="Q74CY4"/>
<reference evidence="3 4" key="2">
    <citation type="journal article" date="2012" name="BMC Genomics">
        <title>Comparative genomic analysis of Geobacter sulfurreducens KN400, a strain with enhanced capacity for extracellular electron transfer and electricity production.</title>
        <authorList>
            <person name="Butler J.E."/>
            <person name="Young N.D."/>
            <person name="Aklujkar M."/>
            <person name="Lovley D.R."/>
        </authorList>
    </citation>
    <scope>NUCLEOTIDE SEQUENCE [LARGE SCALE GENOMIC DNA]</scope>
    <source>
        <strain evidence="4">ATCC 51573 / DSM 12127 / PCA</strain>
    </source>
</reference>
<dbReference type="GO" id="GO:0005524">
    <property type="term" value="F:ATP binding"/>
    <property type="evidence" value="ECO:0007669"/>
    <property type="project" value="InterPro"/>
</dbReference>
<dbReference type="SMR" id="Q74CY4"/>
<dbReference type="SUPFAM" id="SSF47090">
    <property type="entry name" value="PGBD-like"/>
    <property type="match status" value="1"/>
</dbReference>
<dbReference type="Proteomes" id="UP000000577">
    <property type="component" value="Chromosome"/>
</dbReference>
<dbReference type="InterPro" id="IPR036366">
    <property type="entry name" value="PGBDSf"/>
</dbReference>
<dbReference type="PROSITE" id="PS50990">
    <property type="entry name" value="PEPTIDASE_C39"/>
    <property type="match status" value="1"/>
</dbReference>
<dbReference type="PANTHER" id="PTHR35894:SF1">
    <property type="entry name" value="PHOSPHORIBULOKINASE _ URIDINE KINASE FAMILY"/>
    <property type="match status" value="1"/>
</dbReference>
<dbReference type="PATRIC" id="fig|243231.5.peg.1580"/>
<dbReference type="Pfam" id="PF13401">
    <property type="entry name" value="AAA_22"/>
    <property type="match status" value="1"/>
</dbReference>
<dbReference type="GO" id="GO:0006508">
    <property type="term" value="P:proteolysis"/>
    <property type="evidence" value="ECO:0007669"/>
    <property type="project" value="InterPro"/>
</dbReference>
<proteinExistence type="predicted"/>
<dbReference type="Gene3D" id="1.10.101.10">
    <property type="entry name" value="PGBD-like superfamily/PGBD"/>
    <property type="match status" value="1"/>
</dbReference>
<dbReference type="InterPro" id="IPR027417">
    <property type="entry name" value="P-loop_NTPase"/>
</dbReference>
<dbReference type="CDD" id="cd00009">
    <property type="entry name" value="AAA"/>
    <property type="match status" value="1"/>
</dbReference>
<dbReference type="SMART" id="SM00382">
    <property type="entry name" value="AAA"/>
    <property type="match status" value="1"/>
</dbReference>
<dbReference type="InterPro" id="IPR002477">
    <property type="entry name" value="Peptidoglycan-bd-like"/>
</dbReference>
<dbReference type="InterPro" id="IPR049945">
    <property type="entry name" value="AAA_22"/>
</dbReference>
<evidence type="ECO:0000256" key="1">
    <source>
        <dbReference type="SAM" id="MobiDB-lite"/>
    </source>
</evidence>
<feature type="domain" description="Peptidase C39" evidence="2">
    <location>
        <begin position="321"/>
        <end position="448"/>
    </location>
</feature>
<dbReference type="Gene3D" id="3.40.50.300">
    <property type="entry name" value="P-loop containing nucleotide triphosphate hydrolases"/>
    <property type="match status" value="1"/>
</dbReference>
<dbReference type="eggNOG" id="COG3409">
    <property type="taxonomic scope" value="Bacteria"/>
</dbReference>
<dbReference type="KEGG" id="gsu:GSU1537"/>
<dbReference type="PANTHER" id="PTHR35894">
    <property type="entry name" value="GENERAL SECRETION PATHWAY PROTEIN A-RELATED"/>
    <property type="match status" value="1"/>
</dbReference>
<dbReference type="HOGENOM" id="CLU_024125_2_1_7"/>
<dbReference type="InterPro" id="IPR005074">
    <property type="entry name" value="Peptidase_C39"/>
</dbReference>
<dbReference type="GO" id="GO:0016020">
    <property type="term" value="C:membrane"/>
    <property type="evidence" value="ECO:0007669"/>
    <property type="project" value="InterPro"/>
</dbReference>
<dbReference type="EnsemblBacteria" id="AAR34911">
    <property type="protein sequence ID" value="AAR34911"/>
    <property type="gene ID" value="GSU1537"/>
</dbReference>
<evidence type="ECO:0000259" key="2">
    <source>
        <dbReference type="PROSITE" id="PS50990"/>
    </source>
</evidence>
<dbReference type="Pfam" id="PF01471">
    <property type="entry name" value="PG_binding_1"/>
    <property type="match status" value="1"/>
</dbReference>
<dbReference type="STRING" id="243231.GSU1537"/>
<feature type="region of interest" description="Disordered" evidence="1">
    <location>
        <begin position="304"/>
        <end position="329"/>
    </location>
</feature>
<dbReference type="RefSeq" id="WP_010942184.1">
    <property type="nucleotide sequence ID" value="NC_002939.5"/>
</dbReference>
<dbReference type="Gene3D" id="3.90.70.10">
    <property type="entry name" value="Cysteine proteinases"/>
    <property type="match status" value="1"/>
</dbReference>
<sequence>MYRDHFGFTEQPFALTPNPDFLFLSTHHQEGFAHLLYGIDTHAGFIELTGEVGTGKTTLIRTFLNQLDPATHRTALIFNPTLSSLGLLQGINREFGLPCASSERGELLEALNRFLLEESSAGRTVVLVIDEAQNLSAEVLEHIRLISNLETERDKLIQIVLVGQPELKRLLALEELRQLNQRITVRYHLEPMGCDDTREYIRHRIRVAGGGREPVAFTLGAVKKIYRFSKGLPRLINAVCDRALLLAYTRDSREITASMAAEAIIDVRQEEGRRFPIPRKTLQLLTLAAAISIGVAVFNRADKEPPPPAVAGEATPAPAPQPPPLTGDAVRKSLTATAAGDNLVTAANALLGAWQAPAIDRAGRSDDIRTLAARRGFTATEIKGSLDDILRFDAPVLLQVELPDGTSRFLTLTAANNGSFTVVPAVAGKDSLSRGEIEAFWEGRAWMFWKNFHGIPLRTRAGSRGKGVKPLQELLKGAGFYDEKPTGDFDAATEEGVRRFQQSEGLQPDGKAGEKTLALLYRRAGGFFPPGLTGAKGSTQ</sequence>
<organism evidence="3 4">
    <name type="scientific">Geobacter sulfurreducens (strain ATCC 51573 / DSM 12127 / PCA)</name>
    <dbReference type="NCBI Taxonomy" id="243231"/>
    <lineage>
        <taxon>Bacteria</taxon>
        <taxon>Pseudomonadati</taxon>
        <taxon>Thermodesulfobacteriota</taxon>
        <taxon>Desulfuromonadia</taxon>
        <taxon>Geobacterales</taxon>
        <taxon>Geobacteraceae</taxon>
        <taxon>Geobacter</taxon>
    </lineage>
</organism>
<dbReference type="InterPro" id="IPR036365">
    <property type="entry name" value="PGBD-like_sf"/>
</dbReference>
<dbReference type="OrthoDB" id="9779230at2"/>